<keyword evidence="2" id="KW-0732">Signal</keyword>
<feature type="compositionally biased region" description="Polar residues" evidence="1">
    <location>
        <begin position="331"/>
        <end position="343"/>
    </location>
</feature>
<keyword evidence="5" id="KW-1185">Reference proteome</keyword>
<evidence type="ECO:0000313" key="4">
    <source>
        <dbReference type="EMBL" id="USF86728.1"/>
    </source>
</evidence>
<dbReference type="Pfam" id="PF13584">
    <property type="entry name" value="BatD"/>
    <property type="match status" value="1"/>
</dbReference>
<dbReference type="Proteomes" id="UP001056649">
    <property type="component" value="Chromosome"/>
</dbReference>
<dbReference type="KEGG" id="eps:L0Y14_11345"/>
<organism evidence="4 5">
    <name type="scientific">Candidatus Endoriftia persephonae</name>
    <dbReference type="NCBI Taxonomy" id="393765"/>
    <lineage>
        <taxon>Bacteria</taxon>
        <taxon>Pseudomonadati</taxon>
        <taxon>Pseudomonadota</taxon>
        <taxon>Gammaproteobacteria</taxon>
        <taxon>Chromatiales</taxon>
        <taxon>Sedimenticolaceae</taxon>
        <taxon>Candidatus Endoriftia</taxon>
    </lineage>
</organism>
<dbReference type="RefSeq" id="WP_006473951.1">
    <property type="nucleotide sequence ID" value="NZ_CP090569.1"/>
</dbReference>
<dbReference type="InterPro" id="IPR057699">
    <property type="entry name" value="DUF7939"/>
</dbReference>
<feature type="region of interest" description="Disordered" evidence="1">
    <location>
        <begin position="389"/>
        <end position="420"/>
    </location>
</feature>
<feature type="domain" description="DUF7939" evidence="3">
    <location>
        <begin position="472"/>
        <end position="541"/>
    </location>
</feature>
<protein>
    <submittedName>
        <fullName evidence="4">BatD family protein</fullName>
    </submittedName>
</protein>
<sequence>MAWRNLLFLLLLVMLSPPLQAEVSAHLSSSSVALDELFTLTIVIRGQNDATPELSKLQEHFEIQGQARQQSVSIINGQVSQQRQLRLTLLPKHLGQIEIPPIQVGSEASQPLSLEVSESAAATSAEADSQAFIELQVDHDSAYPQQEIILTVRLLMAEGVRGEQLSVPQANLSDTVIRQLSSNRSHTRRDGIEYQLVEQRYSVFAYQPGELKLGGVKFRGSNGGSQSIFNWLQNPQAQGLSARRVLRIVSDDVAVMIRPIPATFTGKHWLPAKNLQIVENGAGNNESVISGKPLQRQIMLFADGLTTAQLPNLEFELPTGLKQYPDRPQSKETPSPSGISASRTLSLTLVGSEAGEYELPPIEIPWWNTETDQQEIARLPGRKIRVLAASGTISPPPSTAPRSPTPQEEAEPERPAVAAETNASGSTWLLWLLAIGWLATLGAWYLSQRHDPAQKPVNAPTVPPTAPPTPEEQLLQQLLNAYRQRDREAARIAWLRWGEAQWPEQPPSNLNRLSKRCRPAVSAAINALDRTFYAPQADDAWMDYDPEQLLKPHNRKAAEQKQEAALVPLNP</sequence>
<feature type="region of interest" description="Disordered" evidence="1">
    <location>
        <begin position="319"/>
        <end position="343"/>
    </location>
</feature>
<dbReference type="Pfam" id="PF25607">
    <property type="entry name" value="DUF7939"/>
    <property type="match status" value="1"/>
</dbReference>
<feature type="signal peptide" evidence="2">
    <location>
        <begin position="1"/>
        <end position="21"/>
    </location>
</feature>
<feature type="chain" id="PRO_5039941248" evidence="2">
    <location>
        <begin position="22"/>
        <end position="571"/>
    </location>
</feature>
<dbReference type="PANTHER" id="PTHR40940">
    <property type="entry name" value="PROTEIN BATD-RELATED"/>
    <property type="match status" value="1"/>
</dbReference>
<evidence type="ECO:0000256" key="1">
    <source>
        <dbReference type="SAM" id="MobiDB-lite"/>
    </source>
</evidence>
<evidence type="ECO:0000256" key="2">
    <source>
        <dbReference type="SAM" id="SignalP"/>
    </source>
</evidence>
<evidence type="ECO:0000313" key="5">
    <source>
        <dbReference type="Proteomes" id="UP001056649"/>
    </source>
</evidence>
<dbReference type="EMBL" id="CP090569">
    <property type="protein sequence ID" value="USF86728.1"/>
    <property type="molecule type" value="Genomic_DNA"/>
</dbReference>
<reference evidence="4" key="1">
    <citation type="journal article" date="2022" name="Mol. Ecol. Resour.">
        <title>The complete and closed genome of the facultative generalist Candidatus Endoriftia persephone from deep-sea hydrothermal vents.</title>
        <authorList>
            <person name="de Oliveira A.L."/>
            <person name="Srivastava A."/>
            <person name="Espada-Hinojosa S."/>
            <person name="Bright M."/>
        </authorList>
    </citation>
    <scope>NUCLEOTIDE SEQUENCE</scope>
    <source>
        <strain evidence="4">Tica-EPR-9o50.N</strain>
    </source>
</reference>
<name>A0A9J6ZVL3_9GAMM</name>
<evidence type="ECO:0000259" key="3">
    <source>
        <dbReference type="Pfam" id="PF25607"/>
    </source>
</evidence>
<gene>
    <name evidence="4" type="ORF">L0Y14_11345</name>
</gene>
<accession>A0A9J6ZVL3</accession>
<dbReference type="AlphaFoldDB" id="A0A9J6ZVL3"/>
<dbReference type="InterPro" id="IPR025738">
    <property type="entry name" value="BatD"/>
</dbReference>
<dbReference type="PANTHER" id="PTHR40940:SF1">
    <property type="entry name" value="PROTEIN BATD"/>
    <property type="match status" value="1"/>
</dbReference>
<proteinExistence type="predicted"/>